<organism evidence="4">
    <name type="scientific">hydrothermal vent metagenome</name>
    <dbReference type="NCBI Taxonomy" id="652676"/>
    <lineage>
        <taxon>unclassified sequences</taxon>
        <taxon>metagenomes</taxon>
        <taxon>ecological metagenomes</taxon>
    </lineage>
</organism>
<dbReference type="EMBL" id="UOEW01000159">
    <property type="protein sequence ID" value="VAW37147.1"/>
    <property type="molecule type" value="Genomic_DNA"/>
</dbReference>
<dbReference type="PANTHER" id="PTHR30632">
    <property type="entry name" value="MOLYBDATE-BINDING PERIPLASMIC PROTEIN"/>
    <property type="match status" value="1"/>
</dbReference>
<name>A0A3B0VFR6_9ZZZZ</name>
<dbReference type="GO" id="GO:0015689">
    <property type="term" value="P:molybdate ion transport"/>
    <property type="evidence" value="ECO:0007669"/>
    <property type="project" value="InterPro"/>
</dbReference>
<dbReference type="InterPro" id="IPR050682">
    <property type="entry name" value="ModA/WtpA"/>
</dbReference>
<dbReference type="Pfam" id="PF13531">
    <property type="entry name" value="SBP_bac_11"/>
    <property type="match status" value="1"/>
</dbReference>
<accession>A0A3B0VFR6</accession>
<protein>
    <submittedName>
        <fullName evidence="4">Molybdenum ABC transporter, substrate-binding protein ModA</fullName>
    </submittedName>
</protein>
<dbReference type="PROSITE" id="PS51257">
    <property type="entry name" value="PROKAR_LIPOPROTEIN"/>
    <property type="match status" value="1"/>
</dbReference>
<keyword evidence="1" id="KW-0479">Metal-binding</keyword>
<dbReference type="GO" id="GO:0030973">
    <property type="term" value="F:molybdate ion binding"/>
    <property type="evidence" value="ECO:0007669"/>
    <property type="project" value="TreeGrafter"/>
</dbReference>
<sequence>MDRYLKIDLKIYLKIKNLLIFGIIATLFIITACTDKKQTINIAVASNFEGTLKLIIQKYQITHKDAEINIISASSGILTTQILNSAPFDLFLSADTDKPQKIFKQLKLEQPPQIYAIGKLALWIPGSSGSNCLTQLADIKTLVIANPKTAPYGKVAQAILATNNIQVEKLIQTSNASQAYIYTKDGLTNAGFVPYSMIAKDIKSCMQLFDNKDLSQGMILLKTKAEGFYEFILSSETQALIQNSGYNITPM</sequence>
<keyword evidence="2" id="KW-0732">Signal</keyword>
<dbReference type="SUPFAM" id="SSF53850">
    <property type="entry name" value="Periplasmic binding protein-like II"/>
    <property type="match status" value="1"/>
</dbReference>
<evidence type="ECO:0000256" key="1">
    <source>
        <dbReference type="ARBA" id="ARBA00022723"/>
    </source>
</evidence>
<evidence type="ECO:0000313" key="4">
    <source>
        <dbReference type="EMBL" id="VAW37147.1"/>
    </source>
</evidence>
<dbReference type="Gene3D" id="3.40.190.10">
    <property type="entry name" value="Periplasmic binding protein-like II"/>
    <property type="match status" value="2"/>
</dbReference>
<dbReference type="AlphaFoldDB" id="A0A3B0VFR6"/>
<dbReference type="InterPro" id="IPR005950">
    <property type="entry name" value="ModA"/>
</dbReference>
<evidence type="ECO:0000256" key="3">
    <source>
        <dbReference type="SAM" id="Phobius"/>
    </source>
</evidence>
<reference evidence="4" key="1">
    <citation type="submission" date="2018-06" db="EMBL/GenBank/DDBJ databases">
        <authorList>
            <person name="Zhirakovskaya E."/>
        </authorList>
    </citation>
    <scope>NUCLEOTIDE SEQUENCE</scope>
</reference>
<keyword evidence="3" id="KW-0812">Transmembrane</keyword>
<feature type="transmembrane region" description="Helical" evidence="3">
    <location>
        <begin position="12"/>
        <end position="32"/>
    </location>
</feature>
<dbReference type="GO" id="GO:0046872">
    <property type="term" value="F:metal ion binding"/>
    <property type="evidence" value="ECO:0007669"/>
    <property type="project" value="UniProtKB-KW"/>
</dbReference>
<gene>
    <name evidence="4" type="ORF">MNBD_GAMMA01-1827</name>
</gene>
<keyword evidence="3" id="KW-0472">Membrane</keyword>
<dbReference type="NCBIfam" id="TIGR01256">
    <property type="entry name" value="modA"/>
    <property type="match status" value="1"/>
</dbReference>
<proteinExistence type="predicted"/>
<dbReference type="PANTHER" id="PTHR30632:SF14">
    <property type="entry name" value="TUNGSTATE_MOLYBDATE_CHROMATE-BINDING PROTEIN MODA"/>
    <property type="match status" value="1"/>
</dbReference>
<keyword evidence="3" id="KW-1133">Transmembrane helix</keyword>
<evidence type="ECO:0000256" key="2">
    <source>
        <dbReference type="ARBA" id="ARBA00022729"/>
    </source>
</evidence>